<feature type="non-terminal residue" evidence="1">
    <location>
        <position position="1"/>
    </location>
</feature>
<evidence type="ECO:0000313" key="2">
    <source>
        <dbReference type="Proteomes" id="UP001516400"/>
    </source>
</evidence>
<gene>
    <name evidence="1" type="ORF">HHI36_004702</name>
</gene>
<organism evidence="1 2">
    <name type="scientific">Cryptolaemus montrouzieri</name>
    <dbReference type="NCBI Taxonomy" id="559131"/>
    <lineage>
        <taxon>Eukaryota</taxon>
        <taxon>Metazoa</taxon>
        <taxon>Ecdysozoa</taxon>
        <taxon>Arthropoda</taxon>
        <taxon>Hexapoda</taxon>
        <taxon>Insecta</taxon>
        <taxon>Pterygota</taxon>
        <taxon>Neoptera</taxon>
        <taxon>Endopterygota</taxon>
        <taxon>Coleoptera</taxon>
        <taxon>Polyphaga</taxon>
        <taxon>Cucujiformia</taxon>
        <taxon>Coccinelloidea</taxon>
        <taxon>Coccinellidae</taxon>
        <taxon>Scymninae</taxon>
        <taxon>Scymnini</taxon>
        <taxon>Cryptolaemus</taxon>
    </lineage>
</organism>
<accession>A0ABD2NTJ2</accession>
<keyword evidence="2" id="KW-1185">Reference proteome</keyword>
<evidence type="ECO:0000313" key="1">
    <source>
        <dbReference type="EMBL" id="KAL3281495.1"/>
    </source>
</evidence>
<proteinExistence type="predicted"/>
<sequence length="155" mass="18462">QTAKEHSILKNRGYDIRNTINEKLYTRIDRRTGRKSILDHVATNYNCWCTIKLVDHCISDHRLIEIDVSIPEKVCRQKYQAKIVNFEKIYETVQQKLMNITPNVHNFKWAINTLQTAINDATSYTERRTTKNIKEGWFTDEVKRKMNERNNAYKI</sequence>
<dbReference type="AlphaFoldDB" id="A0ABD2NTJ2"/>
<dbReference type="Proteomes" id="UP001516400">
    <property type="component" value="Unassembled WGS sequence"/>
</dbReference>
<dbReference type="EMBL" id="JABFTP020000144">
    <property type="protein sequence ID" value="KAL3281495.1"/>
    <property type="molecule type" value="Genomic_DNA"/>
</dbReference>
<reference evidence="1 2" key="1">
    <citation type="journal article" date="2021" name="BMC Biol.">
        <title>Horizontally acquired antibacterial genes associated with adaptive radiation of ladybird beetles.</title>
        <authorList>
            <person name="Li H.S."/>
            <person name="Tang X.F."/>
            <person name="Huang Y.H."/>
            <person name="Xu Z.Y."/>
            <person name="Chen M.L."/>
            <person name="Du X.Y."/>
            <person name="Qiu B.Y."/>
            <person name="Chen P.T."/>
            <person name="Zhang W."/>
            <person name="Slipinski A."/>
            <person name="Escalona H.E."/>
            <person name="Waterhouse R.M."/>
            <person name="Zwick A."/>
            <person name="Pang H."/>
        </authorList>
    </citation>
    <scope>NUCLEOTIDE SEQUENCE [LARGE SCALE GENOMIC DNA]</scope>
    <source>
        <strain evidence="1">SYSU2018</strain>
    </source>
</reference>
<name>A0ABD2NTJ2_9CUCU</name>
<protein>
    <submittedName>
        <fullName evidence="1">Uncharacterized protein</fullName>
    </submittedName>
</protein>
<comment type="caution">
    <text evidence="1">The sequence shown here is derived from an EMBL/GenBank/DDBJ whole genome shotgun (WGS) entry which is preliminary data.</text>
</comment>